<evidence type="ECO:0000256" key="3">
    <source>
        <dbReference type="ARBA" id="ARBA00023163"/>
    </source>
</evidence>
<dbReference type="SUPFAM" id="SSF46689">
    <property type="entry name" value="Homeodomain-like"/>
    <property type="match status" value="1"/>
</dbReference>
<feature type="domain" description="HTH tetR-type" evidence="5">
    <location>
        <begin position="5"/>
        <end position="65"/>
    </location>
</feature>
<dbReference type="PANTHER" id="PTHR47506">
    <property type="entry name" value="TRANSCRIPTIONAL REGULATORY PROTEIN"/>
    <property type="match status" value="1"/>
</dbReference>
<protein>
    <submittedName>
        <fullName evidence="6">TetR/AcrR family transcriptional regulator</fullName>
    </submittedName>
</protein>
<proteinExistence type="predicted"/>
<dbReference type="GO" id="GO:0003677">
    <property type="term" value="F:DNA binding"/>
    <property type="evidence" value="ECO:0007669"/>
    <property type="project" value="UniProtKB-UniRule"/>
</dbReference>
<evidence type="ECO:0000313" key="6">
    <source>
        <dbReference type="EMBL" id="MCJ2376977.1"/>
    </source>
</evidence>
<dbReference type="Pfam" id="PF16925">
    <property type="entry name" value="TetR_C_13"/>
    <property type="match status" value="1"/>
</dbReference>
<dbReference type="PROSITE" id="PS50977">
    <property type="entry name" value="HTH_TETR_2"/>
    <property type="match status" value="1"/>
</dbReference>
<accession>A0A9X2AYR0</accession>
<keyword evidence="3" id="KW-0804">Transcription</keyword>
<evidence type="ECO:0000256" key="1">
    <source>
        <dbReference type="ARBA" id="ARBA00023015"/>
    </source>
</evidence>
<dbReference type="PANTHER" id="PTHR47506:SF6">
    <property type="entry name" value="HTH-TYPE TRANSCRIPTIONAL REPRESSOR NEMR"/>
    <property type="match status" value="1"/>
</dbReference>
<comment type="caution">
    <text evidence="6">The sequence shown here is derived from an EMBL/GenBank/DDBJ whole genome shotgun (WGS) entry which is preliminary data.</text>
</comment>
<dbReference type="Proteomes" id="UP001139488">
    <property type="component" value="Unassembled WGS sequence"/>
</dbReference>
<keyword evidence="2 4" id="KW-0238">DNA-binding</keyword>
<evidence type="ECO:0000256" key="2">
    <source>
        <dbReference type="ARBA" id="ARBA00023125"/>
    </source>
</evidence>
<keyword evidence="7" id="KW-1185">Reference proteome</keyword>
<feature type="DNA-binding region" description="H-T-H motif" evidence="4">
    <location>
        <begin position="28"/>
        <end position="47"/>
    </location>
</feature>
<dbReference type="InterPro" id="IPR009057">
    <property type="entry name" value="Homeodomain-like_sf"/>
</dbReference>
<dbReference type="Gene3D" id="1.10.357.10">
    <property type="entry name" value="Tetracycline Repressor, domain 2"/>
    <property type="match status" value="1"/>
</dbReference>
<dbReference type="EMBL" id="JAJNNZ010000005">
    <property type="protein sequence ID" value="MCJ2376977.1"/>
    <property type="molecule type" value="Genomic_DNA"/>
</dbReference>
<evidence type="ECO:0000256" key="4">
    <source>
        <dbReference type="PROSITE-ProRule" id="PRU00335"/>
    </source>
</evidence>
<dbReference type="SUPFAM" id="SSF48498">
    <property type="entry name" value="Tetracyclin repressor-like, C-terminal domain"/>
    <property type="match status" value="1"/>
</dbReference>
<dbReference type="InterPro" id="IPR036271">
    <property type="entry name" value="Tet_transcr_reg_TetR-rel_C_sf"/>
</dbReference>
<gene>
    <name evidence="6" type="ORF">LNL84_09030</name>
</gene>
<evidence type="ECO:0000313" key="7">
    <source>
        <dbReference type="Proteomes" id="UP001139488"/>
    </source>
</evidence>
<dbReference type="InterPro" id="IPR011075">
    <property type="entry name" value="TetR_C"/>
</dbReference>
<organism evidence="6 7">
    <name type="scientific">Vibrio gelatinilyticus</name>
    <dbReference type="NCBI Taxonomy" id="2893468"/>
    <lineage>
        <taxon>Bacteria</taxon>
        <taxon>Pseudomonadati</taxon>
        <taxon>Pseudomonadota</taxon>
        <taxon>Gammaproteobacteria</taxon>
        <taxon>Vibrionales</taxon>
        <taxon>Vibrionaceae</taxon>
        <taxon>Vibrio</taxon>
    </lineage>
</organism>
<dbReference type="AlphaFoldDB" id="A0A9X2AYR0"/>
<sequence length="197" mass="22555">MGKGRITKEHILDQAFEFASQFGLESLTVGELAKLCGMSKSGLFAHFNSKINLQIAVVEQANRVFLQRVIAPVRVENSLSYQEKIHHLLDNWMTWNHSFQGSCMFLDAWKDSQDDELQIALKQAVKQWITYLTIQIQKGIEIGEFHCDLDAKQAAFELYGHYLSAHLFYSLVGKEESSARFWKSVETLLSGWHVSNK</sequence>
<keyword evidence="1" id="KW-0805">Transcription regulation</keyword>
<dbReference type="InterPro" id="IPR001647">
    <property type="entry name" value="HTH_TetR"/>
</dbReference>
<reference evidence="6" key="1">
    <citation type="submission" date="2021-11" db="EMBL/GenBank/DDBJ databases">
        <title>Vibrio ZSDE26 sp. nov. and Vibrio ZSDZ34 sp. nov., isolated from coastal seawater in Qingdao.</title>
        <authorList>
            <person name="Zhang P."/>
        </authorList>
    </citation>
    <scope>NUCLEOTIDE SEQUENCE</scope>
    <source>
        <strain evidence="6">ZSDZ34</strain>
    </source>
</reference>
<dbReference type="Gene3D" id="1.10.10.60">
    <property type="entry name" value="Homeodomain-like"/>
    <property type="match status" value="1"/>
</dbReference>
<name>A0A9X2AYR0_9VIBR</name>
<evidence type="ECO:0000259" key="5">
    <source>
        <dbReference type="PROSITE" id="PS50977"/>
    </source>
</evidence>
<dbReference type="Pfam" id="PF00440">
    <property type="entry name" value="TetR_N"/>
    <property type="match status" value="1"/>
</dbReference>
<dbReference type="RefSeq" id="WP_244356942.1">
    <property type="nucleotide sequence ID" value="NZ_JAJNNZ010000005.1"/>
</dbReference>